<dbReference type="PROSITE" id="PS51257">
    <property type="entry name" value="PROKAR_LIPOPROTEIN"/>
    <property type="match status" value="1"/>
</dbReference>
<reference evidence="7" key="1">
    <citation type="submission" date="2019-07" db="EMBL/GenBank/DDBJ databases">
        <title>Shewanella sp. YLB-08 draft genomic sequence.</title>
        <authorList>
            <person name="Yu L."/>
        </authorList>
    </citation>
    <scope>NUCLEOTIDE SEQUENCE [LARGE SCALE GENOMIC DNA]</scope>
    <source>
        <strain evidence="7">JCM 20706</strain>
    </source>
</reference>
<dbReference type="Proteomes" id="UP000318126">
    <property type="component" value="Unassembled WGS sequence"/>
</dbReference>
<dbReference type="InterPro" id="IPR058792">
    <property type="entry name" value="Beta-barrel_RND_2"/>
</dbReference>
<keyword evidence="2 3" id="KW-0175">Coiled coil</keyword>
<evidence type="ECO:0000256" key="2">
    <source>
        <dbReference type="ARBA" id="ARBA00023054"/>
    </source>
</evidence>
<evidence type="ECO:0000256" key="4">
    <source>
        <dbReference type="SAM" id="SignalP"/>
    </source>
</evidence>
<evidence type="ECO:0000313" key="6">
    <source>
        <dbReference type="EMBL" id="TRY12858.1"/>
    </source>
</evidence>
<dbReference type="AlphaFoldDB" id="A0A553JKA6"/>
<feature type="coiled-coil region" evidence="3">
    <location>
        <begin position="127"/>
        <end position="157"/>
    </location>
</feature>
<gene>
    <name evidence="6" type="ORF">FN961_18760</name>
</gene>
<feature type="signal peptide" evidence="4">
    <location>
        <begin position="1"/>
        <end position="26"/>
    </location>
</feature>
<dbReference type="RefSeq" id="WP_144041709.1">
    <property type="nucleotide sequence ID" value="NZ_BMPL01000024.1"/>
</dbReference>
<comment type="subcellular location">
    <subcellularLocation>
        <location evidence="1">Cell envelope</location>
    </subcellularLocation>
</comment>
<keyword evidence="4" id="KW-0732">Signal</keyword>
<proteinExistence type="predicted"/>
<dbReference type="EMBL" id="VKGK01000026">
    <property type="protein sequence ID" value="TRY12858.1"/>
    <property type="molecule type" value="Genomic_DNA"/>
</dbReference>
<accession>A0A553JKA6</accession>
<feature type="chain" id="PRO_5021950043" evidence="4">
    <location>
        <begin position="27"/>
        <end position="403"/>
    </location>
</feature>
<dbReference type="OrthoDB" id="9811754at2"/>
<keyword evidence="7" id="KW-1185">Reference proteome</keyword>
<evidence type="ECO:0000313" key="7">
    <source>
        <dbReference type="Proteomes" id="UP000318126"/>
    </source>
</evidence>
<dbReference type="PANTHER" id="PTHR32347:SF23">
    <property type="entry name" value="BLL5650 PROTEIN"/>
    <property type="match status" value="1"/>
</dbReference>
<evidence type="ECO:0000259" key="5">
    <source>
        <dbReference type="Pfam" id="PF25954"/>
    </source>
</evidence>
<dbReference type="GO" id="GO:0030313">
    <property type="term" value="C:cell envelope"/>
    <property type="evidence" value="ECO:0007669"/>
    <property type="project" value="UniProtKB-SubCell"/>
</dbReference>
<evidence type="ECO:0000256" key="3">
    <source>
        <dbReference type="SAM" id="Coils"/>
    </source>
</evidence>
<evidence type="ECO:0000256" key="1">
    <source>
        <dbReference type="ARBA" id="ARBA00004196"/>
    </source>
</evidence>
<protein>
    <submittedName>
        <fullName evidence="6">HlyD family efflux transporter periplasmic adaptor subunit</fullName>
    </submittedName>
</protein>
<name>A0A553JKA6_SHEHA</name>
<comment type="caution">
    <text evidence="6">The sequence shown here is derived from an EMBL/GenBank/DDBJ whole genome shotgun (WGS) entry which is preliminary data.</text>
</comment>
<dbReference type="Gene3D" id="2.40.30.170">
    <property type="match status" value="1"/>
</dbReference>
<feature type="domain" description="CusB-like beta-barrel" evidence="5">
    <location>
        <begin position="263"/>
        <end position="340"/>
    </location>
</feature>
<organism evidence="6 7">
    <name type="scientific">Shewanella hanedai</name>
    <name type="common">Alteromonas hanedai</name>
    <dbReference type="NCBI Taxonomy" id="25"/>
    <lineage>
        <taxon>Bacteria</taxon>
        <taxon>Pseudomonadati</taxon>
        <taxon>Pseudomonadota</taxon>
        <taxon>Gammaproteobacteria</taxon>
        <taxon>Alteromonadales</taxon>
        <taxon>Shewanellaceae</taxon>
        <taxon>Shewanella</taxon>
    </lineage>
</organism>
<dbReference type="InterPro" id="IPR050465">
    <property type="entry name" value="UPF0194_transport"/>
</dbReference>
<sequence length="403" mass="43745">MKHRIKAVSASVINRASIVSSLTLLALSLLTACNNAPVTSVEKGILSQSIEATGELVSADTVSLMPPVIRRVWQYQVKQLAPEGAEVKQGDLVAQLDTSELTQRLSVKAAKLEATLQDIETSKLRNAQKLEELRLSLAEAKMNLEKADRKYKLSDETVAAIEKVKYQKDAEIAKDKLMLTEQKLALEARSAKQRLAMLTGDRQKFTAEVGQLKRGIDSLTLLAPRPGMVVYGNDSKGNKIKEGQSVFMGDAVLSIPDLSNMLVNMTIPEVEASRVKIGQVLKITLDADPGRVFTGKIIELGAVFRNKSQDVPLVIFDAVASIDKPDTELMRPGMTAKISIDIANEEETLLLSVDAVHYDAGQAFVLTPGLFSDKRLPVTIGAMGKDQVSITSGLALDQEVLLP</sequence>
<dbReference type="PANTHER" id="PTHR32347">
    <property type="entry name" value="EFFLUX SYSTEM COMPONENT YKNX-RELATED"/>
    <property type="match status" value="1"/>
</dbReference>
<dbReference type="Pfam" id="PF25954">
    <property type="entry name" value="Beta-barrel_RND_2"/>
    <property type="match status" value="1"/>
</dbReference>